<name>E7N3N4_9FIRM</name>
<evidence type="ECO:0000259" key="1">
    <source>
        <dbReference type="Pfam" id="PF00462"/>
    </source>
</evidence>
<accession>E7N3N4</accession>
<protein>
    <submittedName>
        <fullName evidence="2">Glutaredoxin</fullName>
    </submittedName>
</protein>
<dbReference type="PROSITE" id="PS51354">
    <property type="entry name" value="GLUTAREDOXIN_2"/>
    <property type="match status" value="1"/>
</dbReference>
<comment type="caution">
    <text evidence="2">The sequence shown here is derived from an EMBL/GenBank/DDBJ whole genome shotgun (WGS) entry which is preliminary data.</text>
</comment>
<reference evidence="2 3" key="1">
    <citation type="submission" date="2010-08" db="EMBL/GenBank/DDBJ databases">
        <authorList>
            <person name="Weinstock G."/>
            <person name="Sodergren E."/>
            <person name="Clifton S."/>
            <person name="Fulton L."/>
            <person name="Fulton B."/>
            <person name="Courtney L."/>
            <person name="Fronick C."/>
            <person name="Harrison M."/>
            <person name="Strong C."/>
            <person name="Farmer C."/>
            <person name="Delahaunty K."/>
            <person name="Markovic C."/>
            <person name="Hall O."/>
            <person name="Minx P."/>
            <person name="Tomlinson C."/>
            <person name="Mitreva M."/>
            <person name="Hou S."/>
            <person name="Chen J."/>
            <person name="Wollam A."/>
            <person name="Pepin K.H."/>
            <person name="Johnson M."/>
            <person name="Bhonagiri V."/>
            <person name="Zhang X."/>
            <person name="Suruliraj S."/>
            <person name="Warren W."/>
            <person name="Chinwalla A."/>
            <person name="Mardis E.R."/>
            <person name="Wilson R.K."/>
        </authorList>
    </citation>
    <scope>NUCLEOTIDE SEQUENCE [LARGE SCALE GENOMIC DNA]</scope>
    <source>
        <strain evidence="2 3">F0399</strain>
    </source>
</reference>
<feature type="domain" description="Glutaredoxin" evidence="1">
    <location>
        <begin position="2"/>
        <end position="56"/>
    </location>
</feature>
<dbReference type="SUPFAM" id="SSF52833">
    <property type="entry name" value="Thioredoxin-like"/>
    <property type="match status" value="1"/>
</dbReference>
<proteinExistence type="predicted"/>
<evidence type="ECO:0000313" key="2">
    <source>
        <dbReference type="EMBL" id="EFW29219.1"/>
    </source>
</evidence>
<gene>
    <name evidence="2" type="ORF">HMPREF9555_01624</name>
</gene>
<dbReference type="STRING" id="749551.HMPREF9555_01624"/>
<dbReference type="GO" id="GO:0009055">
    <property type="term" value="F:electron transfer activity"/>
    <property type="evidence" value="ECO:0007669"/>
    <property type="project" value="TreeGrafter"/>
</dbReference>
<dbReference type="CDD" id="cd02976">
    <property type="entry name" value="NrdH"/>
    <property type="match status" value="1"/>
</dbReference>
<dbReference type="PANTHER" id="PTHR34386">
    <property type="entry name" value="GLUTAREDOXIN"/>
    <property type="match status" value="1"/>
</dbReference>
<dbReference type="AlphaFoldDB" id="E7N3N4"/>
<sequence length="76" mass="8375">MVQVFSFDACPWCAKAKKYLDMKGVAYEVRDIEKNPGAYDDLLKLTGDGSCPVIKADSGQYVRGFDQPAIDKLLGI</sequence>
<organism evidence="2 3">
    <name type="scientific">Selenomonas artemidis F0399</name>
    <dbReference type="NCBI Taxonomy" id="749551"/>
    <lineage>
        <taxon>Bacteria</taxon>
        <taxon>Bacillati</taxon>
        <taxon>Bacillota</taxon>
        <taxon>Negativicutes</taxon>
        <taxon>Selenomonadales</taxon>
        <taxon>Selenomonadaceae</taxon>
        <taxon>Selenomonas</taxon>
    </lineage>
</organism>
<dbReference type="Proteomes" id="UP000004633">
    <property type="component" value="Unassembled WGS sequence"/>
</dbReference>
<evidence type="ECO:0000313" key="3">
    <source>
        <dbReference type="Proteomes" id="UP000004633"/>
    </source>
</evidence>
<dbReference type="HOGENOM" id="CLU_026126_9_3_9"/>
<dbReference type="Gene3D" id="3.40.30.10">
    <property type="entry name" value="Glutaredoxin"/>
    <property type="match status" value="1"/>
</dbReference>
<dbReference type="InterPro" id="IPR002109">
    <property type="entry name" value="Glutaredoxin"/>
</dbReference>
<dbReference type="InterPro" id="IPR051548">
    <property type="entry name" value="Grx-like_ET"/>
</dbReference>
<keyword evidence="3" id="KW-1185">Reference proteome</keyword>
<dbReference type="InterPro" id="IPR036249">
    <property type="entry name" value="Thioredoxin-like_sf"/>
</dbReference>
<dbReference type="EMBL" id="AECV01000035">
    <property type="protein sequence ID" value="EFW29219.1"/>
    <property type="molecule type" value="Genomic_DNA"/>
</dbReference>
<dbReference type="GO" id="GO:0045454">
    <property type="term" value="P:cell redox homeostasis"/>
    <property type="evidence" value="ECO:0007669"/>
    <property type="project" value="TreeGrafter"/>
</dbReference>
<dbReference type="InterPro" id="IPR011767">
    <property type="entry name" value="GLR_AS"/>
</dbReference>
<dbReference type="PROSITE" id="PS00195">
    <property type="entry name" value="GLUTAREDOXIN_1"/>
    <property type="match status" value="1"/>
</dbReference>
<dbReference type="RefSeq" id="WP_009350270.1">
    <property type="nucleotide sequence ID" value="NZ_GL638147.1"/>
</dbReference>
<dbReference type="Pfam" id="PF00462">
    <property type="entry name" value="Glutaredoxin"/>
    <property type="match status" value="1"/>
</dbReference>
<dbReference type="PANTHER" id="PTHR34386:SF1">
    <property type="entry name" value="GLUTAREDOXIN-LIKE PROTEIN NRDH"/>
    <property type="match status" value="1"/>
</dbReference>